<reference evidence="3" key="1">
    <citation type="submission" date="2016-11" db="EMBL/GenBank/DDBJ databases">
        <authorList>
            <person name="Varghese N."/>
            <person name="Submissions S."/>
        </authorList>
    </citation>
    <scope>NUCLEOTIDE SEQUENCE [LARGE SCALE GENOMIC DNA]</scope>
    <source>
        <strain evidence="3">DSM 3071</strain>
    </source>
</reference>
<dbReference type="STRING" id="1121131.SAMN02745229_02029"/>
<dbReference type="RefSeq" id="WP_139263730.1">
    <property type="nucleotide sequence ID" value="NZ_FQXK01000016.1"/>
</dbReference>
<feature type="domain" description="Glucosamine inositolphosphorylceramide transferase 1 N-terminal" evidence="1">
    <location>
        <begin position="29"/>
        <end position="220"/>
    </location>
</feature>
<evidence type="ECO:0000259" key="1">
    <source>
        <dbReference type="Pfam" id="PF24793"/>
    </source>
</evidence>
<organism evidence="2 3">
    <name type="scientific">Butyrivibrio fibrisolvens DSM 3071</name>
    <dbReference type="NCBI Taxonomy" id="1121131"/>
    <lineage>
        <taxon>Bacteria</taxon>
        <taxon>Bacillati</taxon>
        <taxon>Bacillota</taxon>
        <taxon>Clostridia</taxon>
        <taxon>Lachnospirales</taxon>
        <taxon>Lachnospiraceae</taxon>
        <taxon>Butyrivibrio</taxon>
    </lineage>
</organism>
<name>A0A1M5Z7S9_BUTFI</name>
<dbReference type="Proteomes" id="UP000184278">
    <property type="component" value="Unassembled WGS sequence"/>
</dbReference>
<keyword evidence="3" id="KW-1185">Reference proteome</keyword>
<dbReference type="EMBL" id="FQXK01000016">
    <property type="protein sequence ID" value="SHI20282.1"/>
    <property type="molecule type" value="Genomic_DNA"/>
</dbReference>
<dbReference type="GeneID" id="89508184"/>
<dbReference type="AlphaFoldDB" id="A0A1M5Z7S9"/>
<evidence type="ECO:0000313" key="3">
    <source>
        <dbReference type="Proteomes" id="UP000184278"/>
    </source>
</evidence>
<dbReference type="InterPro" id="IPR056442">
    <property type="entry name" value="GINT1_N"/>
</dbReference>
<protein>
    <recommendedName>
        <fullName evidence="1">Glucosamine inositolphosphorylceramide transferase 1 N-terminal domain-containing protein</fullName>
    </recommendedName>
</protein>
<sequence length="293" mass="34366">MHIQQIQYHVAIKKRKESKYQVLNNPDNAWAADPFLFSYKGEMYIFAEIWKYNLGEKGRGVIGFCKYSEGKVTEWTEVIRESYHLSYPYIFSYGNNIYICPESGDSGEIYLYRAIDFPYKWEKCISLYDGGAKCVDSTFFKYKGDIFGFTYCITNENADNCNELWLFKVDNKKICFCDNNPLTVKKEHARCAGKVINNFGDLIRVSQDCDGGYGLGVVLNTFSIDPEYNETVIKTIYPKDIILNKKYRVIGVHTYNVLNDYEVIDIKTKEVSIRMLWYRLENRVKRRFGDYEK</sequence>
<accession>A0A1M5Z7S9</accession>
<proteinExistence type="predicted"/>
<gene>
    <name evidence="2" type="ORF">SAMN02745229_02029</name>
</gene>
<dbReference type="Pfam" id="PF24793">
    <property type="entry name" value="GINT1_N"/>
    <property type="match status" value="1"/>
</dbReference>
<dbReference type="InterPro" id="IPR023296">
    <property type="entry name" value="Glyco_hydro_beta-prop_sf"/>
</dbReference>
<evidence type="ECO:0000313" key="2">
    <source>
        <dbReference type="EMBL" id="SHI20282.1"/>
    </source>
</evidence>
<dbReference type="OrthoDB" id="3771157at2"/>
<dbReference type="SUPFAM" id="SSF75005">
    <property type="entry name" value="Arabinanase/levansucrase/invertase"/>
    <property type="match status" value="1"/>
</dbReference>